<evidence type="ECO:0008006" key="4">
    <source>
        <dbReference type="Google" id="ProtNLM"/>
    </source>
</evidence>
<proteinExistence type="predicted"/>
<organism evidence="2 3">
    <name type="scientific">Candidatus Gallionella acididurans</name>
    <dbReference type="NCBI Taxonomy" id="1796491"/>
    <lineage>
        <taxon>Bacteria</taxon>
        <taxon>Pseudomonadati</taxon>
        <taxon>Pseudomonadota</taxon>
        <taxon>Betaproteobacteria</taxon>
        <taxon>Nitrosomonadales</taxon>
        <taxon>Gallionellaceae</taxon>
        <taxon>Gallionella</taxon>
    </lineage>
</organism>
<evidence type="ECO:0000313" key="2">
    <source>
        <dbReference type="EMBL" id="KXS30956.1"/>
    </source>
</evidence>
<reference evidence="2 3" key="2">
    <citation type="submission" date="2016-03" db="EMBL/GenBank/DDBJ databases">
        <title>New uncultured bacterium of the family Gallionellaceae from acid mine drainage: description and reconstruction of genome based on metagenomic analysis of microbial community.</title>
        <authorList>
            <person name="Kadnikov V."/>
            <person name="Ivasenko D."/>
            <person name="Beletsky A."/>
            <person name="Mardanov A."/>
            <person name="Danilova E."/>
            <person name="Pimenov N."/>
            <person name="Karnachuk O."/>
            <person name="Ravin N."/>
        </authorList>
    </citation>
    <scope>NUCLEOTIDE SEQUENCE [LARGE SCALE GENOMIC DNA]</scope>
    <source>
        <strain evidence="2">ShG14-8</strain>
    </source>
</reference>
<dbReference type="Pfam" id="PF07963">
    <property type="entry name" value="N_methyl"/>
    <property type="match status" value="1"/>
</dbReference>
<dbReference type="NCBIfam" id="TIGR02532">
    <property type="entry name" value="IV_pilin_GFxxxE"/>
    <property type="match status" value="1"/>
</dbReference>
<dbReference type="AlphaFoldDB" id="A0A139BPM9"/>
<comment type="caution">
    <text evidence="2">The sequence shown here is derived from an EMBL/GenBank/DDBJ whole genome shotgun (WGS) entry which is preliminary data.</text>
</comment>
<feature type="transmembrane region" description="Helical" evidence="1">
    <location>
        <begin position="12"/>
        <end position="36"/>
    </location>
</feature>
<dbReference type="PROSITE" id="PS00409">
    <property type="entry name" value="PROKAR_NTER_METHYL"/>
    <property type="match status" value="1"/>
</dbReference>
<evidence type="ECO:0000313" key="3">
    <source>
        <dbReference type="Proteomes" id="UP000070578"/>
    </source>
</evidence>
<accession>A0A139BPM9</accession>
<name>A0A139BPM9_9PROT</name>
<keyword evidence="1" id="KW-0472">Membrane</keyword>
<dbReference type="EMBL" id="LSLI01000115">
    <property type="protein sequence ID" value="KXS30956.1"/>
    <property type="molecule type" value="Genomic_DNA"/>
</dbReference>
<keyword evidence="1" id="KW-0812">Transmembrane</keyword>
<sequence>MNKCTQTGFTLVEIVVSMVVLAILAGGLILSMSYLYKGSSGVLSTSTAENVARSEFDQIFSGAYPPTNSQYTVGNYTVTIATSTNTSTTCSATCTHVKVTVSCPGCIPISLSGDDYNVI</sequence>
<reference evidence="2 3" key="1">
    <citation type="submission" date="2016-02" db="EMBL/GenBank/DDBJ databases">
        <authorList>
            <person name="Wen L."/>
            <person name="He K."/>
            <person name="Yang H."/>
        </authorList>
    </citation>
    <scope>NUCLEOTIDE SEQUENCE [LARGE SCALE GENOMIC DNA]</scope>
    <source>
        <strain evidence="2">ShG14-8</strain>
    </source>
</reference>
<dbReference type="InterPro" id="IPR012902">
    <property type="entry name" value="N_methyl_site"/>
</dbReference>
<keyword evidence="1" id="KW-1133">Transmembrane helix</keyword>
<gene>
    <name evidence="2" type="ORF">AWT59_2925</name>
</gene>
<protein>
    <recommendedName>
        <fullName evidence="4">Prepilin-type N-terminal cleavage/methylation domain-containing protein</fullName>
    </recommendedName>
</protein>
<dbReference type="Proteomes" id="UP000070578">
    <property type="component" value="Unassembled WGS sequence"/>
</dbReference>
<evidence type="ECO:0000256" key="1">
    <source>
        <dbReference type="SAM" id="Phobius"/>
    </source>
</evidence>